<evidence type="ECO:0000313" key="2">
    <source>
        <dbReference type="EMBL" id="JAD63039.1"/>
    </source>
</evidence>
<reference evidence="2" key="1">
    <citation type="submission" date="2014-09" db="EMBL/GenBank/DDBJ databases">
        <authorList>
            <person name="Magalhaes I.L.F."/>
            <person name="Oliveira U."/>
            <person name="Santos F.R."/>
            <person name="Vidigal T.H.D.A."/>
            <person name="Brescovit A.D."/>
            <person name="Santos A.J."/>
        </authorList>
    </citation>
    <scope>NUCLEOTIDE SEQUENCE</scope>
    <source>
        <tissue evidence="2">Shoot tissue taken approximately 20 cm above the soil surface</tissue>
    </source>
</reference>
<reference evidence="2" key="2">
    <citation type="journal article" date="2015" name="Data Brief">
        <title>Shoot transcriptome of the giant reed, Arundo donax.</title>
        <authorList>
            <person name="Barrero R.A."/>
            <person name="Guerrero F.D."/>
            <person name="Moolhuijzen P."/>
            <person name="Goolsby J.A."/>
            <person name="Tidwell J."/>
            <person name="Bellgard S.E."/>
            <person name="Bellgard M.I."/>
        </authorList>
    </citation>
    <scope>NUCLEOTIDE SEQUENCE</scope>
    <source>
        <tissue evidence="2">Shoot tissue taken approximately 20 cm above the soil surface</tissue>
    </source>
</reference>
<name>A0A0A9BGF9_ARUDO</name>
<dbReference type="EMBL" id="GBRH01234856">
    <property type="protein sequence ID" value="JAD63039.1"/>
    <property type="molecule type" value="Transcribed_RNA"/>
</dbReference>
<feature type="region of interest" description="Disordered" evidence="1">
    <location>
        <begin position="1"/>
        <end position="39"/>
    </location>
</feature>
<proteinExistence type="predicted"/>
<dbReference type="AlphaFoldDB" id="A0A0A9BGF9"/>
<organism evidence="2">
    <name type="scientific">Arundo donax</name>
    <name type="common">Giant reed</name>
    <name type="synonym">Donax arundinaceus</name>
    <dbReference type="NCBI Taxonomy" id="35708"/>
    <lineage>
        <taxon>Eukaryota</taxon>
        <taxon>Viridiplantae</taxon>
        <taxon>Streptophyta</taxon>
        <taxon>Embryophyta</taxon>
        <taxon>Tracheophyta</taxon>
        <taxon>Spermatophyta</taxon>
        <taxon>Magnoliopsida</taxon>
        <taxon>Liliopsida</taxon>
        <taxon>Poales</taxon>
        <taxon>Poaceae</taxon>
        <taxon>PACMAD clade</taxon>
        <taxon>Arundinoideae</taxon>
        <taxon>Arundineae</taxon>
        <taxon>Arundo</taxon>
    </lineage>
</organism>
<evidence type="ECO:0000256" key="1">
    <source>
        <dbReference type="SAM" id="MobiDB-lite"/>
    </source>
</evidence>
<protein>
    <submittedName>
        <fullName evidence="2">Uncharacterized protein</fullName>
    </submittedName>
</protein>
<accession>A0A0A9BGF9</accession>
<sequence length="39" mass="4351">MESRMAMVEMTNPHCQPLLSSTQTAKVTAMSAPQERQKT</sequence>